<organism evidence="1 2">
    <name type="scientific">Desulfofundulus luciae</name>
    <dbReference type="NCBI Taxonomy" id="74702"/>
    <lineage>
        <taxon>Bacteria</taxon>
        <taxon>Bacillati</taxon>
        <taxon>Bacillota</taxon>
        <taxon>Clostridia</taxon>
        <taxon>Eubacteriales</taxon>
        <taxon>Peptococcaceae</taxon>
        <taxon>Desulfofundulus</taxon>
    </lineage>
</organism>
<keyword evidence="2" id="KW-1185">Reference proteome</keyword>
<gene>
    <name evidence="1" type="ORF">J2Z49_000554</name>
</gene>
<evidence type="ECO:0008006" key="3">
    <source>
        <dbReference type="Google" id="ProtNLM"/>
    </source>
</evidence>
<comment type="caution">
    <text evidence="1">The sequence shown here is derived from an EMBL/GenBank/DDBJ whole genome shotgun (WGS) entry which is preliminary data.</text>
</comment>
<proteinExistence type="predicted"/>
<name>A0ABU0AYW8_9FIRM</name>
<protein>
    <recommendedName>
        <fullName evidence="3">Antitoxin VbhA domain-containing protein</fullName>
    </recommendedName>
</protein>
<dbReference type="Proteomes" id="UP001225644">
    <property type="component" value="Unassembled WGS sequence"/>
</dbReference>
<dbReference type="RefSeq" id="WP_307399638.1">
    <property type="nucleotide sequence ID" value="NZ_JAUSUX010000003.1"/>
</dbReference>
<evidence type="ECO:0000313" key="1">
    <source>
        <dbReference type="EMBL" id="MDQ0285453.1"/>
    </source>
</evidence>
<sequence length="72" mass="8156">MDRRRKDGFEPPQSFDEAVERIREKVEAPVLSPAQAALWRSGYLKGSDEALALLERARQDKKEVVPGVSDEM</sequence>
<accession>A0ABU0AYW8</accession>
<reference evidence="1 2" key="1">
    <citation type="submission" date="2023-07" db="EMBL/GenBank/DDBJ databases">
        <title>Genomic Encyclopedia of Type Strains, Phase IV (KMG-IV): sequencing the most valuable type-strain genomes for metagenomic binning, comparative biology and taxonomic classification.</title>
        <authorList>
            <person name="Goeker M."/>
        </authorList>
    </citation>
    <scope>NUCLEOTIDE SEQUENCE [LARGE SCALE GENOMIC DNA]</scope>
    <source>
        <strain evidence="1 2">DSM 12396</strain>
    </source>
</reference>
<evidence type="ECO:0000313" key="2">
    <source>
        <dbReference type="Proteomes" id="UP001225644"/>
    </source>
</evidence>
<dbReference type="EMBL" id="JAUSUX010000003">
    <property type="protein sequence ID" value="MDQ0285453.1"/>
    <property type="molecule type" value="Genomic_DNA"/>
</dbReference>